<accession>A0A841BM91</accession>
<feature type="transmembrane region" description="Helical" evidence="8">
    <location>
        <begin position="382"/>
        <end position="399"/>
    </location>
</feature>
<dbReference type="Pfam" id="PF26314">
    <property type="entry name" value="MptA_B_family"/>
    <property type="match status" value="1"/>
</dbReference>
<evidence type="ECO:0000256" key="3">
    <source>
        <dbReference type="ARBA" id="ARBA00022679"/>
    </source>
</evidence>
<feature type="transmembrane region" description="Helical" evidence="8">
    <location>
        <begin position="207"/>
        <end position="224"/>
    </location>
</feature>
<feature type="transmembrane region" description="Helical" evidence="8">
    <location>
        <begin position="84"/>
        <end position="107"/>
    </location>
</feature>
<dbReference type="InterPro" id="IPR049829">
    <property type="entry name" value="MptA/B-like"/>
</dbReference>
<keyword evidence="10" id="KW-1185">Reference proteome</keyword>
<feature type="transmembrane region" description="Helical" evidence="8">
    <location>
        <begin position="290"/>
        <end position="318"/>
    </location>
</feature>
<evidence type="ECO:0000256" key="2">
    <source>
        <dbReference type="ARBA" id="ARBA00022676"/>
    </source>
</evidence>
<feature type="transmembrane region" description="Helical" evidence="8">
    <location>
        <begin position="255"/>
        <end position="278"/>
    </location>
</feature>
<evidence type="ECO:0000256" key="8">
    <source>
        <dbReference type="SAM" id="Phobius"/>
    </source>
</evidence>
<evidence type="ECO:0008006" key="11">
    <source>
        <dbReference type="Google" id="ProtNLM"/>
    </source>
</evidence>
<name>A0A841BM91_9ACTN</name>
<feature type="transmembrane region" description="Helical" evidence="8">
    <location>
        <begin position="177"/>
        <end position="195"/>
    </location>
</feature>
<dbReference type="GO" id="GO:0016020">
    <property type="term" value="C:membrane"/>
    <property type="evidence" value="ECO:0007669"/>
    <property type="project" value="UniProtKB-SubCell"/>
</dbReference>
<evidence type="ECO:0000313" key="9">
    <source>
        <dbReference type="EMBL" id="MBB5867940.1"/>
    </source>
</evidence>
<dbReference type="Proteomes" id="UP000587527">
    <property type="component" value="Unassembled WGS sequence"/>
</dbReference>
<evidence type="ECO:0000256" key="6">
    <source>
        <dbReference type="ARBA" id="ARBA00023136"/>
    </source>
</evidence>
<dbReference type="NCBIfam" id="NF038066">
    <property type="entry name" value="MptB"/>
    <property type="match status" value="1"/>
</dbReference>
<dbReference type="AlphaFoldDB" id="A0A841BM91"/>
<dbReference type="GO" id="GO:0016757">
    <property type="term" value="F:glycosyltransferase activity"/>
    <property type="evidence" value="ECO:0007669"/>
    <property type="project" value="UniProtKB-KW"/>
</dbReference>
<feature type="transmembrane region" description="Helical" evidence="8">
    <location>
        <begin position="449"/>
        <end position="467"/>
    </location>
</feature>
<reference evidence="9 10" key="1">
    <citation type="submission" date="2020-08" db="EMBL/GenBank/DDBJ databases">
        <title>Sequencing the genomes of 1000 actinobacteria strains.</title>
        <authorList>
            <person name="Klenk H.-P."/>
        </authorList>
    </citation>
    <scope>NUCLEOTIDE SEQUENCE [LARGE SCALE GENOMIC DNA]</scope>
    <source>
        <strain evidence="9 10">DSM 45362</strain>
    </source>
</reference>
<keyword evidence="5 8" id="KW-1133">Transmembrane helix</keyword>
<feature type="transmembrane region" description="Helical" evidence="8">
    <location>
        <begin position="153"/>
        <end position="170"/>
    </location>
</feature>
<feature type="transmembrane region" description="Helical" evidence="8">
    <location>
        <begin position="54"/>
        <end position="72"/>
    </location>
</feature>
<dbReference type="EMBL" id="JACHMN010000002">
    <property type="protein sequence ID" value="MBB5867940.1"/>
    <property type="molecule type" value="Genomic_DNA"/>
</dbReference>
<evidence type="ECO:0000256" key="4">
    <source>
        <dbReference type="ARBA" id="ARBA00022692"/>
    </source>
</evidence>
<evidence type="ECO:0000313" key="10">
    <source>
        <dbReference type="Proteomes" id="UP000587527"/>
    </source>
</evidence>
<evidence type="ECO:0000256" key="5">
    <source>
        <dbReference type="ARBA" id="ARBA00022989"/>
    </source>
</evidence>
<feature type="transmembrane region" description="Helical" evidence="8">
    <location>
        <begin position="356"/>
        <end position="375"/>
    </location>
</feature>
<organism evidence="9 10">
    <name type="scientific">Allocatelliglobosispora scoriae</name>
    <dbReference type="NCBI Taxonomy" id="643052"/>
    <lineage>
        <taxon>Bacteria</taxon>
        <taxon>Bacillati</taxon>
        <taxon>Actinomycetota</taxon>
        <taxon>Actinomycetes</taxon>
        <taxon>Micromonosporales</taxon>
        <taxon>Micromonosporaceae</taxon>
        <taxon>Allocatelliglobosispora</taxon>
    </lineage>
</organism>
<feature type="transmembrane region" description="Helical" evidence="8">
    <location>
        <begin position="20"/>
        <end position="42"/>
    </location>
</feature>
<keyword evidence="2" id="KW-0328">Glycosyltransferase</keyword>
<keyword evidence="4 8" id="KW-0812">Transmembrane</keyword>
<gene>
    <name evidence="9" type="ORF">F4553_001319</name>
</gene>
<keyword evidence="3" id="KW-0808">Transferase</keyword>
<comment type="subcellular location">
    <subcellularLocation>
        <location evidence="1">Membrane</location>
        <topology evidence="1">Multi-pass membrane protein</topology>
    </subcellularLocation>
</comment>
<evidence type="ECO:0000256" key="7">
    <source>
        <dbReference type="ARBA" id="ARBA00043987"/>
    </source>
</evidence>
<dbReference type="RefSeq" id="WP_221469799.1">
    <property type="nucleotide sequence ID" value="NZ_JACHMN010000002.1"/>
</dbReference>
<keyword evidence="6 8" id="KW-0472">Membrane</keyword>
<protein>
    <recommendedName>
        <fullName evidence="11">DUF2029 domain-containing protein</fullName>
    </recommendedName>
</protein>
<comment type="similarity">
    <text evidence="7">Belongs to the MptA/B family.</text>
</comment>
<proteinExistence type="inferred from homology"/>
<sequence length="494" mass="50599">MPIRSFAATVGHRLLHQRELGFLGSLIVVIGSWSAGAVPAATPGSAIALLRHPDAGLVAVYFGVILLLGAWIRLGRDLAAGARVTLHGTVVTFGWWAAPLLAGPAMFSRDVYSYLAQGATVLAGADVYTAGVAGLGGPLAAEVPAMWLHSPPPYGPLAIGLSVIVAAVTGKQVMLGVLGMRLVALLGVGLLLRFLPELARHCGVSPVGAVWLAVLNPLALLHLVGGAHNDAVMLGLLVAGLTLALRGGHPVLAPALITGAGLVKVPALAGLLVCVWLWRKLPTRGEQAWTALRTAAVVATTTLGVTALVGTGFGWIGLLGSPVSAQSWSLSSAVGRLARNVLTATGSAYAASAIPATRWLFLALFVVSIAALWLLRHWLGPVLAIGLGLGAFALLGPVTRPWYALWGVVIVAAASAHPVLRWWCAGISAGLALLVLPSGFGPDGTQLRLAAGGVALATALFAAAAPLSRFAAKRGFARDNNHALLQNVTPAVLR</sequence>
<comment type="caution">
    <text evidence="9">The sequence shown here is derived from an EMBL/GenBank/DDBJ whole genome shotgun (WGS) entry which is preliminary data.</text>
</comment>
<feature type="transmembrane region" description="Helical" evidence="8">
    <location>
        <begin position="419"/>
        <end position="437"/>
    </location>
</feature>
<evidence type="ECO:0000256" key="1">
    <source>
        <dbReference type="ARBA" id="ARBA00004141"/>
    </source>
</evidence>